<feature type="transmembrane region" description="Helical" evidence="1">
    <location>
        <begin position="6"/>
        <end position="26"/>
    </location>
</feature>
<name>A0ABY9YBZ8_9GAMM</name>
<keyword evidence="3" id="KW-1185">Reference proteome</keyword>
<feature type="transmembrane region" description="Helical" evidence="1">
    <location>
        <begin position="72"/>
        <end position="100"/>
    </location>
</feature>
<reference evidence="2 3" key="1">
    <citation type="submission" date="2022-12" db="EMBL/GenBank/DDBJ databases">
        <title>Two new species, Stenotrophomonas aracearum and Stenotrophomonas oahuensis, isolated from Anthurium (Araceae family) in Hawaii.</title>
        <authorList>
            <person name="Chunag S.C."/>
            <person name="Dobhal S."/>
            <person name="Alvarez A."/>
            <person name="Arif M."/>
        </authorList>
    </citation>
    <scope>NUCLEOTIDE SEQUENCE [LARGE SCALE GENOMIC DNA]</scope>
    <source>
        <strain evidence="2 3">A5588</strain>
    </source>
</reference>
<sequence length="107" mass="11674">MDELVPGLFYAMLVHMVSRSWVVLLAKRELDRTAGEALLASLPVMPTRDLTVSRDGFHGCIAVMKERGASKLITVVSFVHVASLAVFILLLLAIGFVPLIQHFLGAD</sequence>
<keyword evidence="1" id="KW-0472">Membrane</keyword>
<gene>
    <name evidence="2" type="ORF">PDM28_14860</name>
</gene>
<protein>
    <submittedName>
        <fullName evidence="2">Uncharacterized protein</fullName>
    </submittedName>
</protein>
<keyword evidence="1" id="KW-1133">Transmembrane helix</keyword>
<dbReference type="Proteomes" id="UP001305421">
    <property type="component" value="Chromosome"/>
</dbReference>
<dbReference type="EMBL" id="CP115543">
    <property type="protein sequence ID" value="WNH47945.1"/>
    <property type="molecule type" value="Genomic_DNA"/>
</dbReference>
<organism evidence="2 3">
    <name type="scientific">Stenotrophomonas aracearum</name>
    <dbReference type="NCBI Taxonomy" id="3003272"/>
    <lineage>
        <taxon>Bacteria</taxon>
        <taxon>Pseudomonadati</taxon>
        <taxon>Pseudomonadota</taxon>
        <taxon>Gammaproteobacteria</taxon>
        <taxon>Lysobacterales</taxon>
        <taxon>Lysobacteraceae</taxon>
        <taxon>Stenotrophomonas</taxon>
    </lineage>
</organism>
<evidence type="ECO:0000256" key="1">
    <source>
        <dbReference type="SAM" id="Phobius"/>
    </source>
</evidence>
<dbReference type="RefSeq" id="WP_311182625.1">
    <property type="nucleotide sequence ID" value="NZ_CP115543.1"/>
</dbReference>
<proteinExistence type="predicted"/>
<accession>A0ABY9YBZ8</accession>
<evidence type="ECO:0000313" key="3">
    <source>
        <dbReference type="Proteomes" id="UP001305421"/>
    </source>
</evidence>
<keyword evidence="1" id="KW-0812">Transmembrane</keyword>
<evidence type="ECO:0000313" key="2">
    <source>
        <dbReference type="EMBL" id="WNH47945.1"/>
    </source>
</evidence>